<name>A0A158Q460_DRAME</name>
<accession>A0A158Q460</accession>
<protein>
    <submittedName>
        <fullName evidence="6">Deltameth_res domain-containing protein</fullName>
    </submittedName>
</protein>
<evidence type="ECO:0000313" key="4">
    <source>
        <dbReference type="Proteomes" id="UP000038040"/>
    </source>
</evidence>
<keyword evidence="1" id="KW-1133">Transmembrane helix</keyword>
<dbReference type="WBParaSite" id="DME_0000409201-mRNA-1">
    <property type="protein sequence ID" value="DME_0000409201-mRNA-1"/>
    <property type="gene ID" value="DME_0000409201"/>
</dbReference>
<proteinExistence type="predicted"/>
<evidence type="ECO:0000256" key="1">
    <source>
        <dbReference type="SAM" id="Phobius"/>
    </source>
</evidence>
<reference evidence="3 5" key="2">
    <citation type="submission" date="2018-11" db="EMBL/GenBank/DDBJ databases">
        <authorList>
            <consortium name="Pathogen Informatics"/>
        </authorList>
    </citation>
    <scope>NUCLEOTIDE SEQUENCE [LARGE SCALE GENOMIC DNA]</scope>
</reference>
<dbReference type="Proteomes" id="UP000274756">
    <property type="component" value="Unassembled WGS sequence"/>
</dbReference>
<dbReference type="AlphaFoldDB" id="A0A158Q460"/>
<dbReference type="EMBL" id="UYYG01000003">
    <property type="protein sequence ID" value="VDN50483.1"/>
    <property type="molecule type" value="Genomic_DNA"/>
</dbReference>
<evidence type="ECO:0000313" key="6">
    <source>
        <dbReference type="WBParaSite" id="DME_0000409201-mRNA-1"/>
    </source>
</evidence>
<evidence type="ECO:0000313" key="5">
    <source>
        <dbReference type="Proteomes" id="UP000274756"/>
    </source>
</evidence>
<feature type="domain" description="Deltamethrin resistance protein prag01" evidence="2">
    <location>
        <begin position="15"/>
        <end position="58"/>
    </location>
</feature>
<dbReference type="InterPro" id="IPR031973">
    <property type="entry name" value="Deltameth_res_prag01"/>
</dbReference>
<feature type="transmembrane region" description="Helical" evidence="1">
    <location>
        <begin position="37"/>
        <end position="54"/>
    </location>
</feature>
<evidence type="ECO:0000313" key="3">
    <source>
        <dbReference type="EMBL" id="VDN50483.1"/>
    </source>
</evidence>
<organism evidence="4 6">
    <name type="scientific">Dracunculus medinensis</name>
    <name type="common">Guinea worm</name>
    <dbReference type="NCBI Taxonomy" id="318479"/>
    <lineage>
        <taxon>Eukaryota</taxon>
        <taxon>Metazoa</taxon>
        <taxon>Ecdysozoa</taxon>
        <taxon>Nematoda</taxon>
        <taxon>Chromadorea</taxon>
        <taxon>Rhabditida</taxon>
        <taxon>Spirurina</taxon>
        <taxon>Dracunculoidea</taxon>
        <taxon>Dracunculidae</taxon>
        <taxon>Dracunculus</taxon>
    </lineage>
</organism>
<keyword evidence="1" id="KW-0472">Membrane</keyword>
<dbReference type="Proteomes" id="UP000038040">
    <property type="component" value="Unplaced"/>
</dbReference>
<dbReference type="OrthoDB" id="5809766at2759"/>
<sequence length="77" mass="8862">MMGTGYPGPPVTMDSIPVPFMPYKTVHRELQAKFNKCLIFGIVFYTLSLSLAFYDGVFMVESLRTPLSYRYRNKSNK</sequence>
<evidence type="ECO:0000259" key="2">
    <source>
        <dbReference type="Pfam" id="PF16020"/>
    </source>
</evidence>
<keyword evidence="5" id="KW-1185">Reference proteome</keyword>
<dbReference type="Pfam" id="PF16020">
    <property type="entry name" value="Deltameth_res"/>
    <property type="match status" value="1"/>
</dbReference>
<gene>
    <name evidence="3" type="ORF">DME_LOCUS456</name>
</gene>
<reference evidence="6" key="1">
    <citation type="submission" date="2016-04" db="UniProtKB">
        <authorList>
            <consortium name="WormBaseParasite"/>
        </authorList>
    </citation>
    <scope>IDENTIFICATION</scope>
</reference>
<keyword evidence="1" id="KW-0812">Transmembrane</keyword>